<proteinExistence type="predicted"/>
<sequence length="141" mass="16872">MFSYKDACPRSPTSNNPIMLKIRRESLLFRDEIRFTLEKIRITLENDPDLTVIWREQRTKYNNLRLEKEAVIEKVESSFKRESLWMPTLNSMYSMECTLTLARYRNVILDSYVRMSEVAADDEFIVDDDNIRFYRAILVSK</sequence>
<gene>
    <name evidence="1" type="ORF">AVEN_15512_1</name>
</gene>
<reference evidence="1 2" key="1">
    <citation type="journal article" date="2019" name="Sci. Rep.">
        <title>Orb-weaving spider Araneus ventricosus genome elucidates the spidroin gene catalogue.</title>
        <authorList>
            <person name="Kono N."/>
            <person name="Nakamura H."/>
            <person name="Ohtoshi R."/>
            <person name="Moran D.A.P."/>
            <person name="Shinohara A."/>
            <person name="Yoshida Y."/>
            <person name="Fujiwara M."/>
            <person name="Mori M."/>
            <person name="Tomita M."/>
            <person name="Arakawa K."/>
        </authorList>
    </citation>
    <scope>NUCLEOTIDE SEQUENCE [LARGE SCALE GENOMIC DNA]</scope>
</reference>
<evidence type="ECO:0000313" key="1">
    <source>
        <dbReference type="EMBL" id="GBO04144.1"/>
    </source>
</evidence>
<dbReference type="Proteomes" id="UP000499080">
    <property type="component" value="Unassembled WGS sequence"/>
</dbReference>
<organism evidence="1 2">
    <name type="scientific">Araneus ventricosus</name>
    <name type="common">Orbweaver spider</name>
    <name type="synonym">Epeira ventricosa</name>
    <dbReference type="NCBI Taxonomy" id="182803"/>
    <lineage>
        <taxon>Eukaryota</taxon>
        <taxon>Metazoa</taxon>
        <taxon>Ecdysozoa</taxon>
        <taxon>Arthropoda</taxon>
        <taxon>Chelicerata</taxon>
        <taxon>Arachnida</taxon>
        <taxon>Araneae</taxon>
        <taxon>Araneomorphae</taxon>
        <taxon>Entelegynae</taxon>
        <taxon>Araneoidea</taxon>
        <taxon>Araneidae</taxon>
        <taxon>Araneus</taxon>
    </lineage>
</organism>
<evidence type="ECO:0000313" key="2">
    <source>
        <dbReference type="Proteomes" id="UP000499080"/>
    </source>
</evidence>
<dbReference type="EMBL" id="BGPR01031220">
    <property type="protein sequence ID" value="GBO04144.1"/>
    <property type="molecule type" value="Genomic_DNA"/>
</dbReference>
<dbReference type="OrthoDB" id="5151590at2759"/>
<name>A0A4Y2TWR0_ARAVE</name>
<comment type="caution">
    <text evidence="1">The sequence shown here is derived from an EMBL/GenBank/DDBJ whole genome shotgun (WGS) entry which is preliminary data.</text>
</comment>
<protein>
    <submittedName>
        <fullName evidence="1">Uncharacterized protein</fullName>
    </submittedName>
</protein>
<accession>A0A4Y2TWR0</accession>
<keyword evidence="2" id="KW-1185">Reference proteome</keyword>
<dbReference type="AlphaFoldDB" id="A0A4Y2TWR0"/>